<dbReference type="EMBL" id="JAOVZR010000001">
    <property type="protein sequence ID" value="MCY0149181.1"/>
    <property type="molecule type" value="Genomic_DNA"/>
</dbReference>
<feature type="transmembrane region" description="Helical" evidence="6">
    <location>
        <begin position="112"/>
        <end position="133"/>
    </location>
</feature>
<dbReference type="PANTHER" id="PTHR47089">
    <property type="entry name" value="ABC TRANSPORTER, PERMEASE PROTEIN"/>
    <property type="match status" value="1"/>
</dbReference>
<organism evidence="7 8">
    <name type="scientific">Hoeflea algicola</name>
    <dbReference type="NCBI Taxonomy" id="2983763"/>
    <lineage>
        <taxon>Bacteria</taxon>
        <taxon>Pseudomonadati</taxon>
        <taxon>Pseudomonadota</taxon>
        <taxon>Alphaproteobacteria</taxon>
        <taxon>Hyphomicrobiales</taxon>
        <taxon>Rhizobiaceae</taxon>
        <taxon>Hoeflea</taxon>
    </lineage>
</organism>
<dbReference type="RefSeq" id="WP_267654683.1">
    <property type="nucleotide sequence ID" value="NZ_JAOVZR010000001.1"/>
</dbReference>
<dbReference type="Pfam" id="PF02653">
    <property type="entry name" value="BPD_transp_2"/>
    <property type="match status" value="1"/>
</dbReference>
<evidence type="ECO:0000256" key="2">
    <source>
        <dbReference type="ARBA" id="ARBA00022475"/>
    </source>
</evidence>
<dbReference type="PANTHER" id="PTHR47089:SF1">
    <property type="entry name" value="GUANOSINE ABC TRANSPORTER PERMEASE PROTEIN NUPP"/>
    <property type="match status" value="1"/>
</dbReference>
<feature type="transmembrane region" description="Helical" evidence="6">
    <location>
        <begin position="62"/>
        <end position="83"/>
    </location>
</feature>
<dbReference type="InterPro" id="IPR001851">
    <property type="entry name" value="ABC_transp_permease"/>
</dbReference>
<feature type="transmembrane region" description="Helical" evidence="6">
    <location>
        <begin position="280"/>
        <end position="299"/>
    </location>
</feature>
<comment type="subcellular location">
    <subcellularLocation>
        <location evidence="1">Cell membrane</location>
        <topology evidence="1">Multi-pass membrane protein</topology>
    </subcellularLocation>
</comment>
<dbReference type="Proteomes" id="UP001073227">
    <property type="component" value="Unassembled WGS sequence"/>
</dbReference>
<feature type="transmembrane region" description="Helical" evidence="6">
    <location>
        <begin position="12"/>
        <end position="36"/>
    </location>
</feature>
<comment type="caution">
    <text evidence="7">The sequence shown here is derived from an EMBL/GenBank/DDBJ whole genome shotgun (WGS) entry which is preliminary data.</text>
</comment>
<evidence type="ECO:0000313" key="7">
    <source>
        <dbReference type="EMBL" id="MCY0149181.1"/>
    </source>
</evidence>
<dbReference type="CDD" id="cd06580">
    <property type="entry name" value="TM_PBP1_transp_TpRbsC_like"/>
    <property type="match status" value="1"/>
</dbReference>
<feature type="transmembrane region" description="Helical" evidence="6">
    <location>
        <begin position="253"/>
        <end position="274"/>
    </location>
</feature>
<keyword evidence="3 6" id="KW-0812">Transmembrane</keyword>
<evidence type="ECO:0000313" key="8">
    <source>
        <dbReference type="Proteomes" id="UP001073227"/>
    </source>
</evidence>
<name>A0ABT3ZD83_9HYPH</name>
<keyword evidence="4 6" id="KW-1133">Transmembrane helix</keyword>
<accession>A0ABT3ZD83</accession>
<evidence type="ECO:0000256" key="5">
    <source>
        <dbReference type="ARBA" id="ARBA00023136"/>
    </source>
</evidence>
<evidence type="ECO:0000256" key="4">
    <source>
        <dbReference type="ARBA" id="ARBA00022989"/>
    </source>
</evidence>
<evidence type="ECO:0000256" key="1">
    <source>
        <dbReference type="ARBA" id="ARBA00004651"/>
    </source>
</evidence>
<reference evidence="7" key="1">
    <citation type="submission" date="2022-10" db="EMBL/GenBank/DDBJ databases">
        <title>Hoeflea sp. G2-23, isolated from marine algae.</title>
        <authorList>
            <person name="Kristyanto S."/>
            <person name="Kim J.M."/>
            <person name="Jeon C.O."/>
        </authorList>
    </citation>
    <scope>NUCLEOTIDE SEQUENCE</scope>
    <source>
        <strain evidence="7">G2-23</strain>
    </source>
</reference>
<evidence type="ECO:0000256" key="6">
    <source>
        <dbReference type="SAM" id="Phobius"/>
    </source>
</evidence>
<feature type="transmembrane region" description="Helical" evidence="6">
    <location>
        <begin position="204"/>
        <end position="224"/>
    </location>
</feature>
<feature type="transmembrane region" description="Helical" evidence="6">
    <location>
        <begin position="306"/>
        <end position="324"/>
    </location>
</feature>
<feature type="transmembrane region" description="Helical" evidence="6">
    <location>
        <begin position="330"/>
        <end position="349"/>
    </location>
</feature>
<keyword evidence="5 6" id="KW-0472">Membrane</keyword>
<proteinExistence type="predicted"/>
<keyword evidence="8" id="KW-1185">Reference proteome</keyword>
<gene>
    <name evidence="7" type="ORF">OEG84_16060</name>
</gene>
<evidence type="ECO:0000256" key="3">
    <source>
        <dbReference type="ARBA" id="ARBA00022692"/>
    </source>
</evidence>
<keyword evidence="2" id="KW-1003">Cell membrane</keyword>
<sequence length="377" mass="40252">MSTPYAKLPGWVDYGLIPLINLVVAFMVAGLVVLAVGESPLRAAALLIEGAFGYGEGIGYTLYYATNFIFTGLAVAVAFHCGLFNIGGEGQAYVAGLGVALPVLWLDQYMPWYVVFPAAIIGSAMMGALWALIPGWLQAKRGSHVVITTIMFNFIASSLMVYVLVDVLKAEGSMAPQTRTFAEGGQLPRLDWLLSIFGLDIGGAPFNLSFLLALVAAFVVWVVIWRTKLGYEIRTMGHSPRAARYAGISETRIIIITMMISGALAGMMALNPIMGDQHRMQLDFVTGAGFVGIAVALMGRSHPAGIIPAAILFGVLYQGGAEISFEMPQISRDMITIIQGLVILFAGALENMFRPAITTFFATLGTVNDAAPEPAAE</sequence>
<feature type="transmembrane region" description="Helical" evidence="6">
    <location>
        <begin position="145"/>
        <end position="165"/>
    </location>
</feature>
<protein>
    <submittedName>
        <fullName evidence="7">ABC transporter permease</fullName>
    </submittedName>
</protein>